<protein>
    <submittedName>
        <fullName evidence="1">Uncharacterized protein</fullName>
    </submittedName>
</protein>
<proteinExistence type="predicted"/>
<reference evidence="1" key="1">
    <citation type="submission" date="2018-01" db="EMBL/GenBank/DDBJ databases">
        <authorList>
            <person name="Clerissi C."/>
        </authorList>
    </citation>
    <scope>NUCLEOTIDE SEQUENCE</scope>
    <source>
        <strain evidence="1">Cupriavidus taiwanensis STM 8556</strain>
    </source>
</reference>
<evidence type="ECO:0000313" key="1">
    <source>
        <dbReference type="EMBL" id="SOZ51672.1"/>
    </source>
</evidence>
<dbReference type="AlphaFoldDB" id="A0A375DWH7"/>
<sequence length="42" mass="4857">MGRRQPYDCRKALSEADLRCRPLFLTPHMTPVCILLAVPRQC</sequence>
<name>A0A375DWH7_9BURK</name>
<accession>A0A375DWH7</accession>
<dbReference type="Proteomes" id="UP000256952">
    <property type="component" value="Chromosome CBM2613_a"/>
</dbReference>
<gene>
    <name evidence="1" type="ORF">CBM2613_A100009</name>
</gene>
<organism evidence="1">
    <name type="scientific">Cupriavidus taiwanensis</name>
    <dbReference type="NCBI Taxonomy" id="164546"/>
    <lineage>
        <taxon>Bacteria</taxon>
        <taxon>Pseudomonadati</taxon>
        <taxon>Pseudomonadota</taxon>
        <taxon>Betaproteobacteria</taxon>
        <taxon>Burkholderiales</taxon>
        <taxon>Burkholderiaceae</taxon>
        <taxon>Cupriavidus</taxon>
    </lineage>
</organism>
<dbReference type="EMBL" id="OFTH01000002">
    <property type="protein sequence ID" value="SOZ51672.1"/>
    <property type="molecule type" value="Genomic_DNA"/>
</dbReference>
<comment type="caution">
    <text evidence="1">The sequence shown here is derived from an EMBL/GenBank/DDBJ whole genome shotgun (WGS) entry which is preliminary data.</text>
</comment>